<sequence length="99" mass="11236">MKKFVIFIILLLINIPVFALDNLLISGRVSKINKHYIILDIDKGLCKGKRKIDFSKGDYLPDDVKTQNLIGKNISVMVNSSTCKKEMKVINNLKRNTGE</sequence>
<dbReference type="HOGENOM" id="CLU_2316150_0_0_0"/>
<dbReference type="AlphaFoldDB" id="F8E4U0"/>
<reference evidence="1 2" key="1">
    <citation type="journal article" date="2011" name="Stand. Genomic Sci.">
        <title>Genome sequence of the moderately thermophilic halophile Flexistipes sinusarabici strain (MAS10).</title>
        <authorList>
            <person name="Lapidus A."/>
            <person name="Chertkov O."/>
            <person name="Nolan M."/>
            <person name="Lucas S."/>
            <person name="Hammon N."/>
            <person name="Deshpande S."/>
            <person name="Cheng J.F."/>
            <person name="Tapia R."/>
            <person name="Han C."/>
            <person name="Goodwin L."/>
            <person name="Pitluck S."/>
            <person name="Liolios K."/>
            <person name="Pagani I."/>
            <person name="Ivanova N."/>
            <person name="Huntemann M."/>
            <person name="Mavromatis K."/>
            <person name="Mikhailova N."/>
            <person name="Pati A."/>
            <person name="Chen A."/>
            <person name="Palaniappan K."/>
            <person name="Land M."/>
            <person name="Hauser L."/>
            <person name="Brambilla E.M."/>
            <person name="Rohde M."/>
            <person name="Abt B."/>
            <person name="Spring S."/>
            <person name="Goker M."/>
            <person name="Bristow J."/>
            <person name="Eisen J.A."/>
            <person name="Markowitz V."/>
            <person name="Hugenholtz P."/>
            <person name="Kyrpides N.C."/>
            <person name="Klenk H.P."/>
            <person name="Woyke T."/>
        </authorList>
    </citation>
    <scope>NUCLEOTIDE SEQUENCE [LARGE SCALE GENOMIC DNA]</scope>
    <source>
        <strain evidence="2">DSM 4947 / MAS 10</strain>
    </source>
</reference>
<organism evidence="1 2">
    <name type="scientific">Flexistipes sinusarabici (strain ATCC 49648 / DSM 4947 / MAS 10)</name>
    <dbReference type="NCBI Taxonomy" id="717231"/>
    <lineage>
        <taxon>Bacteria</taxon>
        <taxon>Pseudomonadati</taxon>
        <taxon>Deferribacterota</taxon>
        <taxon>Deferribacteres</taxon>
        <taxon>Deferribacterales</taxon>
        <taxon>Flexistipitaceae</taxon>
        <taxon>Flexistipes</taxon>
    </lineage>
</organism>
<dbReference type="Proteomes" id="UP000006621">
    <property type="component" value="Chromosome"/>
</dbReference>
<reference evidence="2" key="2">
    <citation type="submission" date="2011-06" db="EMBL/GenBank/DDBJ databases">
        <title>The complete genome of Flexistipes sinusarabici DSM 4947.</title>
        <authorList>
            <person name="Lucas S."/>
            <person name="Han J."/>
            <person name="Lapidus A."/>
            <person name="Bruce D."/>
            <person name="Goodwin L."/>
            <person name="Pitluck S."/>
            <person name="Peters L."/>
            <person name="Kyrpides N."/>
            <person name="Mavromatis K."/>
            <person name="Ivanova N."/>
            <person name="Mikhailova N."/>
            <person name="Chertkov O."/>
            <person name="Detter J.C."/>
            <person name="Tapia R."/>
            <person name="Han C."/>
            <person name="Land M."/>
            <person name="Hauser L."/>
            <person name="Markowitz V."/>
            <person name="Cheng J.-F."/>
            <person name="Hugenholtz P."/>
            <person name="Woyke T."/>
            <person name="Wu D."/>
            <person name="Spring S."/>
            <person name="Schroeder M."/>
            <person name="Brambilla E."/>
            <person name="Klenk H.-P."/>
            <person name="Eisen J.A."/>
        </authorList>
    </citation>
    <scope>NUCLEOTIDE SEQUENCE [LARGE SCALE GENOMIC DNA]</scope>
    <source>
        <strain evidence="2">DSM 4947 / MAS 10</strain>
    </source>
</reference>
<evidence type="ECO:0000313" key="1">
    <source>
        <dbReference type="EMBL" id="AEI14510.1"/>
    </source>
</evidence>
<evidence type="ECO:0008006" key="3">
    <source>
        <dbReference type="Google" id="ProtNLM"/>
    </source>
</evidence>
<dbReference type="EMBL" id="CP002858">
    <property type="protein sequence ID" value="AEI14510.1"/>
    <property type="molecule type" value="Genomic_DNA"/>
</dbReference>
<proteinExistence type="predicted"/>
<accession>F8E4U0</accession>
<dbReference type="STRING" id="717231.Flexsi_0846"/>
<protein>
    <recommendedName>
        <fullName evidence="3">DUF5666 domain-containing protein</fullName>
    </recommendedName>
</protein>
<dbReference type="KEGG" id="fsi:Flexsi_0846"/>
<evidence type="ECO:0000313" key="2">
    <source>
        <dbReference type="Proteomes" id="UP000006621"/>
    </source>
</evidence>
<name>F8E4U0_FLESM</name>
<dbReference type="RefSeq" id="WP_013886003.1">
    <property type="nucleotide sequence ID" value="NC_015672.1"/>
</dbReference>
<gene>
    <name evidence="1" type="ordered locus">Flexsi_0846</name>
</gene>
<keyword evidence="2" id="KW-1185">Reference proteome</keyword>